<evidence type="ECO:0000256" key="1">
    <source>
        <dbReference type="ARBA" id="ARBA00004141"/>
    </source>
</evidence>
<comment type="catalytic activity">
    <reaction evidence="11">
        <text>an N-acylsphing-4-enine + H2O = sphing-4-enine + a fatty acid</text>
        <dbReference type="Rhea" id="RHEA:20856"/>
        <dbReference type="ChEBI" id="CHEBI:15377"/>
        <dbReference type="ChEBI" id="CHEBI:28868"/>
        <dbReference type="ChEBI" id="CHEBI:52639"/>
        <dbReference type="ChEBI" id="CHEBI:57756"/>
        <dbReference type="EC" id="3.5.1.23"/>
    </reaction>
    <physiologicalReaction direction="left-to-right" evidence="11">
        <dbReference type="Rhea" id="RHEA:20857"/>
    </physiologicalReaction>
</comment>
<dbReference type="GO" id="GO:0017040">
    <property type="term" value="F:N-acylsphingosine amidohydrolase activity"/>
    <property type="evidence" value="ECO:0007669"/>
    <property type="project" value="UniProtKB-EC"/>
</dbReference>
<keyword evidence="13" id="KW-0862">Zinc</keyword>
<dbReference type="GO" id="GO:0046872">
    <property type="term" value="F:metal ion binding"/>
    <property type="evidence" value="ECO:0007669"/>
    <property type="project" value="UniProtKB-KW"/>
</dbReference>
<feature type="binding site" evidence="13">
    <location>
        <position position="117"/>
    </location>
    <ligand>
        <name>Zn(2+)</name>
        <dbReference type="ChEBI" id="CHEBI:29105"/>
        <note>catalytic</note>
    </ligand>
</feature>
<evidence type="ECO:0000256" key="11">
    <source>
        <dbReference type="ARBA" id="ARBA00048323"/>
    </source>
</evidence>
<dbReference type="InterPro" id="IPR008901">
    <property type="entry name" value="ACER"/>
</dbReference>
<evidence type="ECO:0000256" key="10">
    <source>
        <dbReference type="ARBA" id="ARBA00047401"/>
    </source>
</evidence>
<evidence type="ECO:0000256" key="7">
    <source>
        <dbReference type="ARBA" id="ARBA00022919"/>
    </source>
</evidence>
<gene>
    <name evidence="15" type="ORF">P4O66_001895</name>
</gene>
<dbReference type="Proteomes" id="UP001239994">
    <property type="component" value="Unassembled WGS sequence"/>
</dbReference>
<organism evidence="15 16">
    <name type="scientific">Electrophorus voltai</name>
    <dbReference type="NCBI Taxonomy" id="2609070"/>
    <lineage>
        <taxon>Eukaryota</taxon>
        <taxon>Metazoa</taxon>
        <taxon>Chordata</taxon>
        <taxon>Craniata</taxon>
        <taxon>Vertebrata</taxon>
        <taxon>Euteleostomi</taxon>
        <taxon>Actinopterygii</taxon>
        <taxon>Neopterygii</taxon>
        <taxon>Teleostei</taxon>
        <taxon>Ostariophysi</taxon>
        <taxon>Gymnotiformes</taxon>
        <taxon>Gymnotoidei</taxon>
        <taxon>Gymnotidae</taxon>
        <taxon>Electrophorus</taxon>
    </lineage>
</organism>
<sequence>MKSIGSTYFHATLSLLGQMLDELAILWVLTCAIAMWFPKRYLPRMFQKDRSRFKVAVGALSGTTTCLAFVKPVLNSISLMTLGIPCTALLFTELRSDRLFCDMWSTVNFPYLHSAWHILICLASYLGCVCFAYFDAATEAPERGPVILFWPSERWAFIGVPYVTLLHSRRKPSVKRKPKTSVCGHRFPAQALADRCCYGPPSWFRALDAILPDALNDFYARFEAQNNVAAEKSIPPQNDQMLCLTAADVRHTLHGVNPRKAAGPDNIPGRMLRECADQLADVLTDIFNISLSCAVVPTCFKTTTIVPVPKKPTVSCLSDCCPITLTSIIIKCFERLVMRRIKTQLPPSLHPAVRVPLQPLYR</sequence>
<comment type="similarity">
    <text evidence="4 14">Belongs to the alkaline ceramidase family.</text>
</comment>
<feature type="transmembrane region" description="Helical" evidence="14">
    <location>
        <begin position="115"/>
        <end position="134"/>
    </location>
</feature>
<evidence type="ECO:0000256" key="13">
    <source>
        <dbReference type="PIRSR" id="PIRSR608901-2"/>
    </source>
</evidence>
<evidence type="ECO:0000256" key="5">
    <source>
        <dbReference type="ARBA" id="ARBA00022692"/>
    </source>
</evidence>
<keyword evidence="8 14" id="KW-1133">Transmembrane helix</keyword>
<dbReference type="AlphaFoldDB" id="A0AAD8Z2Z3"/>
<evidence type="ECO:0000256" key="2">
    <source>
        <dbReference type="ARBA" id="ARBA00004760"/>
    </source>
</evidence>
<dbReference type="PANTHER" id="PTHR46139:SF1">
    <property type="entry name" value="ALKALINE CERAMIDASE 2"/>
    <property type="match status" value="1"/>
</dbReference>
<evidence type="ECO:0000256" key="4">
    <source>
        <dbReference type="ARBA" id="ARBA00009780"/>
    </source>
</evidence>
<evidence type="ECO:0000313" key="16">
    <source>
        <dbReference type="Proteomes" id="UP001239994"/>
    </source>
</evidence>
<evidence type="ECO:0000256" key="6">
    <source>
        <dbReference type="ARBA" id="ARBA00022801"/>
    </source>
</evidence>
<comment type="pathway">
    <text evidence="3">Sphingolipid metabolism.</text>
</comment>
<comment type="caution">
    <text evidence="14">Lacks conserved residue(s) required for the propagation of feature annotation.</text>
</comment>
<dbReference type="GO" id="GO:0046514">
    <property type="term" value="P:ceramide catabolic process"/>
    <property type="evidence" value="ECO:0007669"/>
    <property type="project" value="TreeGrafter"/>
</dbReference>
<protein>
    <recommendedName>
        <fullName evidence="14">Alkaline ceramidase</fullName>
        <ecNumber evidence="14">3.5.1.-</ecNumber>
    </recommendedName>
</protein>
<keyword evidence="13" id="KW-0479">Metal-binding</keyword>
<feature type="binding site" evidence="13">
    <location>
        <position position="10"/>
    </location>
    <ligand>
        <name>Zn(2+)</name>
        <dbReference type="ChEBI" id="CHEBI:29105"/>
        <note>catalytic</note>
    </ligand>
</feature>
<comment type="pathway">
    <text evidence="2">Lipid metabolism; sphingolipid metabolism.</text>
</comment>
<comment type="caution">
    <text evidence="15">The sequence shown here is derived from an EMBL/GenBank/DDBJ whole genome shotgun (WGS) entry which is preliminary data.</text>
</comment>
<feature type="transmembrane region" description="Helical" evidence="14">
    <location>
        <begin position="23"/>
        <end position="41"/>
    </location>
</feature>
<keyword evidence="9 14" id="KW-0472">Membrane</keyword>
<dbReference type="Pfam" id="PF05875">
    <property type="entry name" value="Ceramidase"/>
    <property type="match status" value="2"/>
</dbReference>
<dbReference type="EMBL" id="JAROKS010000019">
    <property type="protein sequence ID" value="KAK1792118.1"/>
    <property type="molecule type" value="Genomic_DNA"/>
</dbReference>
<dbReference type="EC" id="3.5.1.-" evidence="14"/>
<evidence type="ECO:0000256" key="9">
    <source>
        <dbReference type="ARBA" id="ARBA00023136"/>
    </source>
</evidence>
<dbReference type="GO" id="GO:0000139">
    <property type="term" value="C:Golgi membrane"/>
    <property type="evidence" value="ECO:0007669"/>
    <property type="project" value="TreeGrafter"/>
</dbReference>
<reference evidence="15" key="1">
    <citation type="submission" date="2023-03" db="EMBL/GenBank/DDBJ databases">
        <title>Electrophorus voltai genome.</title>
        <authorList>
            <person name="Bian C."/>
        </authorList>
    </citation>
    <scope>NUCLEOTIDE SEQUENCE</scope>
    <source>
        <strain evidence="15">CB-2022</strain>
        <tissue evidence="15">Muscle</tissue>
    </source>
</reference>
<feature type="transmembrane region" description="Helical" evidence="14">
    <location>
        <begin position="76"/>
        <end position="94"/>
    </location>
</feature>
<keyword evidence="14" id="KW-0443">Lipid metabolism</keyword>
<name>A0AAD8Z2Z3_9TELE</name>
<keyword evidence="7" id="KW-0746">Sphingolipid metabolism</keyword>
<keyword evidence="16" id="KW-1185">Reference proteome</keyword>
<comment type="subcellular location">
    <subcellularLocation>
        <location evidence="1">Membrane</location>
        <topology evidence="1">Multi-pass membrane protein</topology>
    </subcellularLocation>
</comment>
<evidence type="ECO:0000313" key="15">
    <source>
        <dbReference type="EMBL" id="KAK1792118.1"/>
    </source>
</evidence>
<keyword evidence="5 14" id="KW-0812">Transmembrane</keyword>
<keyword evidence="6 14" id="KW-0378">Hydrolase</keyword>
<evidence type="ECO:0000256" key="14">
    <source>
        <dbReference type="RuleBase" id="RU364079"/>
    </source>
</evidence>
<accession>A0AAD8Z2Z3</accession>
<comment type="function">
    <text evidence="14">Hydrolyzes the sphingolipid ceramide into sphingosine and free fatty acid.</text>
</comment>
<dbReference type="GO" id="GO:0046512">
    <property type="term" value="P:sphingosine biosynthetic process"/>
    <property type="evidence" value="ECO:0007669"/>
    <property type="project" value="UniProtKB-ARBA"/>
</dbReference>
<comment type="catalytic activity">
    <reaction evidence="10">
        <text>N-(9Z-octadecenoyl)-sphing-4-enine + H2O = sphing-4-enine + (9Z)-octadecenoate</text>
        <dbReference type="Rhea" id="RHEA:41299"/>
        <dbReference type="ChEBI" id="CHEBI:15377"/>
        <dbReference type="ChEBI" id="CHEBI:30823"/>
        <dbReference type="ChEBI" id="CHEBI:57756"/>
        <dbReference type="ChEBI" id="CHEBI:77996"/>
    </reaction>
    <physiologicalReaction direction="left-to-right" evidence="10">
        <dbReference type="Rhea" id="RHEA:41300"/>
    </physiologicalReaction>
</comment>
<evidence type="ECO:0000256" key="8">
    <source>
        <dbReference type="ARBA" id="ARBA00022989"/>
    </source>
</evidence>
<comment type="cofactor">
    <cofactor evidence="13">
        <name>Zn(2+)</name>
        <dbReference type="ChEBI" id="CHEBI:29105"/>
    </cofactor>
</comment>
<evidence type="ECO:0000256" key="3">
    <source>
        <dbReference type="ARBA" id="ARBA00004991"/>
    </source>
</evidence>
<dbReference type="PANTHER" id="PTHR46139">
    <property type="entry name" value="ALKALINE CERAMIDASE"/>
    <property type="match status" value="1"/>
</dbReference>
<comment type="catalytic activity">
    <reaction evidence="12">
        <text>an N-acylsphinganine + H2O = sphinganine + a fatty acid</text>
        <dbReference type="Rhea" id="RHEA:33551"/>
        <dbReference type="ChEBI" id="CHEBI:15377"/>
        <dbReference type="ChEBI" id="CHEBI:28868"/>
        <dbReference type="ChEBI" id="CHEBI:31488"/>
        <dbReference type="ChEBI" id="CHEBI:57817"/>
    </reaction>
    <physiologicalReaction direction="left-to-right" evidence="12">
        <dbReference type="Rhea" id="RHEA:33552"/>
    </physiologicalReaction>
</comment>
<feature type="binding site" evidence="13">
    <location>
        <position position="113"/>
    </location>
    <ligand>
        <name>Zn(2+)</name>
        <dbReference type="ChEBI" id="CHEBI:29105"/>
        <note>catalytic</note>
    </ligand>
</feature>
<proteinExistence type="inferred from homology"/>
<evidence type="ECO:0000256" key="12">
    <source>
        <dbReference type="ARBA" id="ARBA00049511"/>
    </source>
</evidence>